<dbReference type="InterPro" id="IPR005127">
    <property type="entry name" value="Giardia_VSP"/>
</dbReference>
<reference evidence="2 3" key="2">
    <citation type="journal article" date="2013" name="Genome Biol. Evol.">
        <title>Genome sequencing of Giardia lamblia genotypes A2 and B isolates (DH and GS) and comparative analysis with the genomes of genotypes A1 and E (WB and Pig).</title>
        <authorList>
            <person name="Adam R.D."/>
            <person name="Dahlstrom E.W."/>
            <person name="Martens C.A."/>
            <person name="Bruno D.P."/>
            <person name="Barbian K.D."/>
            <person name="Ricklefs S.M."/>
            <person name="Hernandez M.M."/>
            <person name="Narla N.P."/>
            <person name="Patel R.B."/>
            <person name="Porcella S.F."/>
            <person name="Nash T.E."/>
        </authorList>
    </citation>
    <scope>NUCLEOTIDE SEQUENCE [LARGE SCALE GENOMIC DNA]</scope>
    <source>
        <strain evidence="2 3">GS</strain>
    </source>
</reference>
<keyword evidence="1" id="KW-0472">Membrane</keyword>
<evidence type="ECO:0000313" key="3">
    <source>
        <dbReference type="Proteomes" id="UP000018040"/>
    </source>
</evidence>
<evidence type="ECO:0000313" key="2">
    <source>
        <dbReference type="EMBL" id="ESU39921.1"/>
    </source>
</evidence>
<protein>
    <submittedName>
        <fullName evidence="2">Variant-specific surface protein</fullName>
    </submittedName>
</protein>
<dbReference type="PANTHER" id="PTHR23275:SF100">
    <property type="entry name" value="EGF-LIKE DOMAIN-CONTAINING PROTEIN"/>
    <property type="match status" value="1"/>
</dbReference>
<dbReference type="SMART" id="SM00261">
    <property type="entry name" value="FU"/>
    <property type="match status" value="1"/>
</dbReference>
<keyword evidence="1" id="KW-0812">Transmembrane</keyword>
<evidence type="ECO:0000256" key="1">
    <source>
        <dbReference type="SAM" id="Phobius"/>
    </source>
</evidence>
<dbReference type="Gene3D" id="2.10.220.10">
    <property type="entry name" value="Hormone Receptor, Insulin-like Growth Factor Receptor 1, Chain A, domain 2"/>
    <property type="match status" value="1"/>
</dbReference>
<dbReference type="InterPro" id="IPR006212">
    <property type="entry name" value="Furin_repeat"/>
</dbReference>
<reference evidence="3" key="1">
    <citation type="submission" date="2012-02" db="EMBL/GenBank/DDBJ databases">
        <title>Genome sequencing of Giardia lamblia Genotypes A2 and B isolates (DH and GS) and comparative analysis with the genomes of Genotypes A1 and E (WB and Pig).</title>
        <authorList>
            <person name="Adam R."/>
            <person name="Dahlstrom E."/>
            <person name="Martens C."/>
            <person name="Bruno D."/>
            <person name="Barbian K."/>
            <person name="Porcella S.F."/>
            <person name="Nash T."/>
        </authorList>
    </citation>
    <scope>NUCLEOTIDE SEQUENCE</scope>
    <source>
        <strain evidence="3">GS</strain>
    </source>
</reference>
<dbReference type="Pfam" id="PF03302">
    <property type="entry name" value="VSP"/>
    <property type="match status" value="1"/>
</dbReference>
<sequence>TCSEGCSVCSTSDSCTTCTSGYVKIANANTCTKCHESCATCNGAAETCTACVSGYYLSGSTCTSCEADNGNFKGVSGCLSCAAPSTSTGAVLCYLMKDSTAGDSGPNLSSGAIAGISVAAVVVVGGLVGFLCWWFICRGKA</sequence>
<dbReference type="CDD" id="cd00064">
    <property type="entry name" value="FU"/>
    <property type="match status" value="1"/>
</dbReference>
<name>V6TMG1_GIAIN</name>
<dbReference type="InterPro" id="IPR009030">
    <property type="entry name" value="Growth_fac_rcpt_cys_sf"/>
</dbReference>
<dbReference type="EMBL" id="AHHH01000415">
    <property type="protein sequence ID" value="ESU39921.1"/>
    <property type="molecule type" value="Genomic_DNA"/>
</dbReference>
<dbReference type="Proteomes" id="UP000018040">
    <property type="component" value="Unassembled WGS sequence"/>
</dbReference>
<organism evidence="2 3">
    <name type="scientific">Giardia intestinalis</name>
    <name type="common">Giardia lamblia</name>
    <dbReference type="NCBI Taxonomy" id="5741"/>
    <lineage>
        <taxon>Eukaryota</taxon>
        <taxon>Metamonada</taxon>
        <taxon>Diplomonadida</taxon>
        <taxon>Hexamitidae</taxon>
        <taxon>Giardiinae</taxon>
        <taxon>Giardia</taxon>
    </lineage>
</organism>
<dbReference type="VEuPathDB" id="GiardiaDB:GL50581_3194"/>
<keyword evidence="1" id="KW-1133">Transmembrane helix</keyword>
<accession>V6TMG1</accession>
<comment type="caution">
    <text evidence="2">The sequence shown here is derived from an EMBL/GenBank/DDBJ whole genome shotgun (WGS) entry which is preliminary data.</text>
</comment>
<dbReference type="InterPro" id="IPR052798">
    <property type="entry name" value="Giardia_VSA"/>
</dbReference>
<dbReference type="SUPFAM" id="SSF57184">
    <property type="entry name" value="Growth factor receptor domain"/>
    <property type="match status" value="1"/>
</dbReference>
<feature type="non-terminal residue" evidence="2">
    <location>
        <position position="1"/>
    </location>
</feature>
<dbReference type="AlphaFoldDB" id="V6TMG1"/>
<feature type="transmembrane region" description="Helical" evidence="1">
    <location>
        <begin position="112"/>
        <end position="136"/>
    </location>
</feature>
<dbReference type="PANTHER" id="PTHR23275">
    <property type="entry name" value="CABRIOLET.-RELATED"/>
    <property type="match status" value="1"/>
</dbReference>
<proteinExistence type="predicted"/>
<gene>
    <name evidence="2" type="ORF">GSB_152932</name>
</gene>